<gene>
    <name evidence="1" type="ORF">O1611_g3019</name>
</gene>
<proteinExistence type="predicted"/>
<dbReference type="Proteomes" id="UP001153332">
    <property type="component" value="Unassembled WGS sequence"/>
</dbReference>
<evidence type="ECO:0000313" key="1">
    <source>
        <dbReference type="EMBL" id="KAJ8130610.1"/>
    </source>
</evidence>
<accession>A0ACC2JSY7</accession>
<dbReference type="EMBL" id="JAPUUL010000460">
    <property type="protein sequence ID" value="KAJ8130610.1"/>
    <property type="molecule type" value="Genomic_DNA"/>
</dbReference>
<protein>
    <submittedName>
        <fullName evidence="1">Uncharacterized protein</fullName>
    </submittedName>
</protein>
<reference evidence="1" key="1">
    <citation type="submission" date="2022-12" db="EMBL/GenBank/DDBJ databases">
        <title>Genome Sequence of Lasiodiplodia mahajangana.</title>
        <authorList>
            <person name="Buettner E."/>
        </authorList>
    </citation>
    <scope>NUCLEOTIDE SEQUENCE</scope>
    <source>
        <strain evidence="1">VT137</strain>
    </source>
</reference>
<organism evidence="1 2">
    <name type="scientific">Lasiodiplodia mahajangana</name>
    <dbReference type="NCBI Taxonomy" id="1108764"/>
    <lineage>
        <taxon>Eukaryota</taxon>
        <taxon>Fungi</taxon>
        <taxon>Dikarya</taxon>
        <taxon>Ascomycota</taxon>
        <taxon>Pezizomycotina</taxon>
        <taxon>Dothideomycetes</taxon>
        <taxon>Dothideomycetes incertae sedis</taxon>
        <taxon>Botryosphaeriales</taxon>
        <taxon>Botryosphaeriaceae</taxon>
        <taxon>Lasiodiplodia</taxon>
    </lineage>
</organism>
<comment type="caution">
    <text evidence="1">The sequence shown here is derived from an EMBL/GenBank/DDBJ whole genome shotgun (WGS) entry which is preliminary data.</text>
</comment>
<name>A0ACC2JSY7_9PEZI</name>
<sequence length="738" mass="85112">MTDTGPQTSFSTIPYQLNHGFYGREDQLHKINEAFPDQSSREEIRTVALWGAGGIGKSQIALEYAHRRLGSGTPVVLWISSETEAEVAKSIREAAVKLQLEGYSEKNTLEENRHIVFQWLQTSKTEWLMILDNVENEGVFRANQPKFGQGDVLVTCRSELLAKSLAMFPLEVVPFSRHEGRALMFKILGLQSASEEETKEVLALVEEVGGLALAIDIIANRIKTSPELLKIIGWFYRYKQNRQIFGQRWEQEIRHITYPKDLNTVWETELASINPETNRDANPDAVHLMELLSFIAPEPIPQSLFQLNKIDGHLEDWQFLTESRRFEEAKLKLLDLSLIRVDAEAGLISVHRPIQQAYFDQMTNDSRLSAFNVSSTLLRKAFPHWHDRTHLYKHWTTCERLHQHVQSLHKIYTWMKAHRRPPQSSEYQTLIRDDIWYMLEIQQFTNARYVMIDLLQDMDPRSLEYARWSRVVVDRVERVGCSARAQECAKIEFNVVVNQNDPEENDLSNAYGDMGYSLCSAFQPSKALEYLDTAIEMALLHPEPDCYQKYNIDHVFRNRGRAKAQLKDFRGAVDDFARAEYYQSKIHGENSHYDGETKHERAKISALDGKLEEAIALNEEARKLVSKGKPDHSSVSASHYRQGCVLLLSEKYDEALHELIQAKIICNAHSVHWSNMGELARIEWRMAQIYEHNGDMLLAESFRNRANSTKAYLLETGNHVKVEDEEDSWDSLVGLLYR</sequence>
<evidence type="ECO:0000313" key="2">
    <source>
        <dbReference type="Proteomes" id="UP001153332"/>
    </source>
</evidence>
<keyword evidence="2" id="KW-1185">Reference proteome</keyword>